<dbReference type="SUPFAM" id="SSF51110">
    <property type="entry name" value="alpha-D-mannose-specific plant lectins"/>
    <property type="match status" value="3"/>
</dbReference>
<feature type="non-terminal residue" evidence="3">
    <location>
        <position position="444"/>
    </location>
</feature>
<gene>
    <name evidence="3" type="ORF">BV898_19826</name>
</gene>
<dbReference type="InterPro" id="IPR051343">
    <property type="entry name" value="G-type_lectin_kinases/EP1-like"/>
</dbReference>
<dbReference type="PANTHER" id="PTHR47976">
    <property type="entry name" value="G-TYPE LECTIN S-RECEPTOR-LIKE SERINE/THREONINE-PROTEIN KINASE SD2-5"/>
    <property type="match status" value="1"/>
</dbReference>
<dbReference type="OrthoDB" id="1884773at2759"/>
<reference evidence="4" key="1">
    <citation type="submission" date="2017-01" db="EMBL/GenBank/DDBJ databases">
        <title>Comparative genomics of anhydrobiosis in the tardigrade Hypsibius dujardini.</title>
        <authorList>
            <person name="Yoshida Y."/>
            <person name="Koutsovoulos G."/>
            <person name="Laetsch D."/>
            <person name="Stevens L."/>
            <person name="Kumar S."/>
            <person name="Horikawa D."/>
            <person name="Ishino K."/>
            <person name="Komine S."/>
            <person name="Tomita M."/>
            <person name="Blaxter M."/>
            <person name="Arakawa K."/>
        </authorList>
    </citation>
    <scope>NUCLEOTIDE SEQUENCE [LARGE SCALE GENOMIC DNA]</scope>
    <source>
        <strain evidence="4">Z151</strain>
    </source>
</reference>
<dbReference type="Proteomes" id="UP000192578">
    <property type="component" value="Unassembled WGS sequence"/>
</dbReference>
<dbReference type="Gene3D" id="2.90.10.10">
    <property type="entry name" value="Bulb-type lectin domain"/>
    <property type="match status" value="4"/>
</dbReference>
<feature type="domain" description="Bulb-type lectin" evidence="2">
    <location>
        <begin position="1"/>
        <end position="113"/>
    </location>
</feature>
<feature type="non-terminal residue" evidence="3">
    <location>
        <position position="1"/>
    </location>
</feature>
<dbReference type="AlphaFoldDB" id="A0A9X6NLJ8"/>
<evidence type="ECO:0000313" key="4">
    <source>
        <dbReference type="Proteomes" id="UP000192578"/>
    </source>
</evidence>
<dbReference type="PROSITE" id="PS50927">
    <property type="entry name" value="BULB_LECTIN"/>
    <property type="match status" value="2"/>
</dbReference>
<dbReference type="SMART" id="SM00108">
    <property type="entry name" value="B_lectin"/>
    <property type="match status" value="2"/>
</dbReference>
<evidence type="ECO:0000259" key="2">
    <source>
        <dbReference type="PROSITE" id="PS50927"/>
    </source>
</evidence>
<organism evidence="3 4">
    <name type="scientific">Hypsibius exemplaris</name>
    <name type="common">Freshwater tardigrade</name>
    <dbReference type="NCBI Taxonomy" id="2072580"/>
    <lineage>
        <taxon>Eukaryota</taxon>
        <taxon>Metazoa</taxon>
        <taxon>Ecdysozoa</taxon>
        <taxon>Tardigrada</taxon>
        <taxon>Eutardigrada</taxon>
        <taxon>Parachela</taxon>
        <taxon>Hypsibioidea</taxon>
        <taxon>Hypsibiidae</taxon>
        <taxon>Hypsibius</taxon>
    </lineage>
</organism>
<evidence type="ECO:0000256" key="1">
    <source>
        <dbReference type="ARBA" id="ARBA00022729"/>
    </source>
</evidence>
<feature type="domain" description="Bulb-type lectin" evidence="2">
    <location>
        <begin position="315"/>
        <end position="429"/>
    </location>
</feature>
<keyword evidence="4" id="KW-1185">Reference proteome</keyword>
<keyword evidence="1" id="KW-0732">Signal</keyword>
<evidence type="ECO:0000313" key="3">
    <source>
        <dbReference type="EMBL" id="OWA55439.1"/>
    </source>
</evidence>
<accession>A0A9X6NLJ8</accession>
<dbReference type="PANTHER" id="PTHR47976:SF115">
    <property type="entry name" value="RECEPTOR-LIKE SERINE_THREONINE-PROTEIN KINASE"/>
    <property type="match status" value="1"/>
</dbReference>
<dbReference type="InterPro" id="IPR036426">
    <property type="entry name" value="Bulb-type_lectin_dom_sf"/>
</dbReference>
<name>A0A9X6NLJ8_HYPEX</name>
<sequence length="444" mass="49221">FLAPGESLHIGQVMWSPNRTTQLRMQADGNLVVYRECDHQAIWNSGTNYNNSHARSVRMEANGNLVIYDIDDKVLWASGTDEKHFAGAQLRLEDAGSLCIEQTTGLCLWRSGGIALCHPAYAPTFEDAQVILRSGESLTPGKTVWSNSGSCTLTLQTDGEMLLNRQCDGATIFSIRRYSGNPESMGADMSLSAFTMNETGCLFMARPCPNSSLSYSGNLILWPGESFQRNDTVYSRQKTCRLSAQSDGNLVVTRTCDGEKIYSVKNDTAWWNKRAIVHRLGIEVNGNLTMYAEDNWWTYDMRNDRVTPDGANLRLSVLESGEALFVGRSLWSPGRNVQLKMEWTGDLAIYRQCDNKSIWSSKTSDYTSKPRSVVMQENGNLAIYNGNGLLVWSSGTFQPRFGGAKLRLQDTGSLCIYTQGECLWESGGFGLCQPTPSPAFQNGT</sequence>
<comment type="caution">
    <text evidence="3">The sequence shown here is derived from an EMBL/GenBank/DDBJ whole genome shotgun (WGS) entry which is preliminary data.</text>
</comment>
<proteinExistence type="predicted"/>
<protein>
    <recommendedName>
        <fullName evidence="2">Bulb-type lectin domain-containing protein</fullName>
    </recommendedName>
</protein>
<dbReference type="EMBL" id="MTYJ01000792">
    <property type="protein sequence ID" value="OWA55439.1"/>
    <property type="molecule type" value="Genomic_DNA"/>
</dbReference>
<dbReference type="InterPro" id="IPR001480">
    <property type="entry name" value="Bulb-type_lectin_dom"/>
</dbReference>
<dbReference type="Gene3D" id="2.90.10.30">
    <property type="match status" value="1"/>
</dbReference>